<dbReference type="InterPro" id="IPR013783">
    <property type="entry name" value="Ig-like_fold"/>
</dbReference>
<evidence type="ECO:0000313" key="10">
    <source>
        <dbReference type="Proteomes" id="UP000078286"/>
    </source>
</evidence>
<feature type="signal peptide" evidence="6">
    <location>
        <begin position="1"/>
        <end position="18"/>
    </location>
</feature>
<evidence type="ECO:0000259" key="7">
    <source>
        <dbReference type="Pfam" id="PF00345"/>
    </source>
</evidence>
<evidence type="ECO:0000313" key="9">
    <source>
        <dbReference type="EMBL" id="OAT15932.1"/>
    </source>
</evidence>
<feature type="domain" description="Pili assembly chaperone C-terminal" evidence="8">
    <location>
        <begin position="168"/>
        <end position="227"/>
    </location>
</feature>
<dbReference type="Proteomes" id="UP000078286">
    <property type="component" value="Unassembled WGS sequence"/>
</dbReference>
<reference evidence="9 10" key="1">
    <citation type="submission" date="2016-04" db="EMBL/GenBank/DDBJ databases">
        <title>ATOL: Assembling a taxonomically balanced genome-scale reconstruction of the evolutionary history of the Enterobacteriaceae.</title>
        <authorList>
            <person name="Plunkett G.III."/>
            <person name="Neeno-Eckwall E.C."/>
            <person name="Glasner J.D."/>
            <person name="Perna N.T."/>
        </authorList>
    </citation>
    <scope>NUCLEOTIDE SEQUENCE [LARGE SCALE GENOMIC DNA]</scope>
    <source>
        <strain evidence="9 10">ATCC 51607</strain>
    </source>
</reference>
<dbReference type="Gene3D" id="2.60.40.10">
    <property type="entry name" value="Immunoglobulins"/>
    <property type="match status" value="2"/>
</dbReference>
<evidence type="ECO:0000256" key="5">
    <source>
        <dbReference type="ARBA" id="ARBA00023186"/>
    </source>
</evidence>
<evidence type="ECO:0000256" key="1">
    <source>
        <dbReference type="ARBA" id="ARBA00004418"/>
    </source>
</evidence>
<organism evidence="9 10">
    <name type="scientific">Buttiauxella noackiae ATCC 51607</name>
    <dbReference type="NCBI Taxonomy" id="1354255"/>
    <lineage>
        <taxon>Bacteria</taxon>
        <taxon>Pseudomonadati</taxon>
        <taxon>Pseudomonadota</taxon>
        <taxon>Gammaproteobacteria</taxon>
        <taxon>Enterobacterales</taxon>
        <taxon>Enterobacteriaceae</taxon>
        <taxon>Buttiauxella</taxon>
    </lineage>
</organism>
<dbReference type="InterPro" id="IPR016147">
    <property type="entry name" value="Pili_assmbl_chaperone_N"/>
</dbReference>
<comment type="caution">
    <text evidence="9">The sequence shown here is derived from an EMBL/GenBank/DDBJ whole genome shotgun (WGS) entry which is preliminary data.</text>
</comment>
<dbReference type="GO" id="GO:0071555">
    <property type="term" value="P:cell wall organization"/>
    <property type="evidence" value="ECO:0007669"/>
    <property type="project" value="InterPro"/>
</dbReference>
<dbReference type="Pfam" id="PF02753">
    <property type="entry name" value="PapD_C"/>
    <property type="match status" value="1"/>
</dbReference>
<gene>
    <name evidence="9" type="ORF">M979_3380</name>
</gene>
<dbReference type="InterPro" id="IPR036316">
    <property type="entry name" value="Pili_assmbl_chap_C_dom_sf"/>
</dbReference>
<sequence>MRFLILISCMLLTPRSYADNIIVNGTRFIYPANAPEITIQMTNTGSAPSLAQIWLDEGDPDVPPEKISTPFIISPPIARVDAKNGQSIRIKKQDLKKITINDKESLWWLNILDVPAIDKNEYKKDAGMLNMAIRSRFKFIWRPEGLGNRADAENKLELLASKNKITVLNSSPFFITIVDIKTASGSGLLEESEMVAPRSQMEFKVKENISHGQNLVVQSINDYGGVVETKIITHG</sequence>
<feature type="chain" id="PRO_5008593139" evidence="6">
    <location>
        <begin position="19"/>
        <end position="235"/>
    </location>
</feature>
<name>A0A1B7HJZ2_9ENTR</name>
<evidence type="ECO:0000256" key="3">
    <source>
        <dbReference type="ARBA" id="ARBA00022729"/>
    </source>
</evidence>
<keyword evidence="5" id="KW-0143">Chaperone</keyword>
<dbReference type="RefSeq" id="WP_034460549.1">
    <property type="nucleotide sequence ID" value="NZ_LXEO01000049.1"/>
</dbReference>
<dbReference type="PRINTS" id="PR00969">
    <property type="entry name" value="CHAPERONPILI"/>
</dbReference>
<protein>
    <submittedName>
        <fullName evidence="9">Chaperone</fullName>
    </submittedName>
</protein>
<accession>A0A1B7HJZ2</accession>
<dbReference type="AlphaFoldDB" id="A0A1B7HJZ2"/>
<evidence type="ECO:0000259" key="8">
    <source>
        <dbReference type="Pfam" id="PF02753"/>
    </source>
</evidence>
<dbReference type="GO" id="GO:0030288">
    <property type="term" value="C:outer membrane-bounded periplasmic space"/>
    <property type="evidence" value="ECO:0007669"/>
    <property type="project" value="InterPro"/>
</dbReference>
<keyword evidence="4" id="KW-0574">Periplasm</keyword>
<dbReference type="SUPFAM" id="SSF49584">
    <property type="entry name" value="Periplasmic chaperone C-domain"/>
    <property type="match status" value="1"/>
</dbReference>
<dbReference type="PANTHER" id="PTHR30251">
    <property type="entry name" value="PILUS ASSEMBLY CHAPERONE"/>
    <property type="match status" value="1"/>
</dbReference>
<dbReference type="InterPro" id="IPR008962">
    <property type="entry name" value="PapD-like_sf"/>
</dbReference>
<keyword evidence="3 6" id="KW-0732">Signal</keyword>
<evidence type="ECO:0000256" key="2">
    <source>
        <dbReference type="ARBA" id="ARBA00007399"/>
    </source>
</evidence>
<dbReference type="InterPro" id="IPR016148">
    <property type="entry name" value="Pili_assmbl_chaperone_C"/>
</dbReference>
<evidence type="ECO:0000256" key="4">
    <source>
        <dbReference type="ARBA" id="ARBA00022764"/>
    </source>
</evidence>
<dbReference type="Pfam" id="PF00345">
    <property type="entry name" value="PapD_N"/>
    <property type="match status" value="1"/>
</dbReference>
<keyword evidence="10" id="KW-1185">Reference proteome</keyword>
<comment type="subcellular location">
    <subcellularLocation>
        <location evidence="1">Periplasm</location>
    </subcellularLocation>
</comment>
<dbReference type="InterPro" id="IPR001829">
    <property type="entry name" value="Pili_assmbl_chaperone_bac"/>
</dbReference>
<dbReference type="InterPro" id="IPR050643">
    <property type="entry name" value="Periplasmic_pilus_chap"/>
</dbReference>
<evidence type="ECO:0000256" key="6">
    <source>
        <dbReference type="SAM" id="SignalP"/>
    </source>
</evidence>
<proteinExistence type="inferred from homology"/>
<dbReference type="PANTHER" id="PTHR30251:SF2">
    <property type="entry name" value="FIMBRIAL CHAPERONE YADV-RELATED"/>
    <property type="match status" value="1"/>
</dbReference>
<comment type="similarity">
    <text evidence="2">Belongs to the periplasmic pilus chaperone family.</text>
</comment>
<dbReference type="PATRIC" id="fig|1354255.3.peg.3480"/>
<dbReference type="EMBL" id="LXEO01000049">
    <property type="protein sequence ID" value="OAT15932.1"/>
    <property type="molecule type" value="Genomic_DNA"/>
</dbReference>
<feature type="domain" description="Pili assembly chaperone N-terminal" evidence="7">
    <location>
        <begin position="21"/>
        <end position="146"/>
    </location>
</feature>
<dbReference type="SUPFAM" id="SSF49354">
    <property type="entry name" value="PapD-like"/>
    <property type="match status" value="1"/>
</dbReference>